<evidence type="ECO:0000313" key="12">
    <source>
        <dbReference type="Proteomes" id="UP000004221"/>
    </source>
</evidence>
<dbReference type="HAMAP" id="MF_00236">
    <property type="entry name" value="TatA_E"/>
    <property type="match status" value="1"/>
</dbReference>
<proteinExistence type="inferred from homology"/>
<accession>I4EJR7</accession>
<feature type="region of interest" description="Disordered" evidence="10">
    <location>
        <begin position="80"/>
        <end position="136"/>
    </location>
</feature>
<keyword evidence="3 9" id="KW-0812">Transmembrane</keyword>
<evidence type="ECO:0000256" key="6">
    <source>
        <dbReference type="ARBA" id="ARBA00023010"/>
    </source>
</evidence>
<dbReference type="EMBL" id="CAGS01000359">
    <property type="protein sequence ID" value="CCF84929.1"/>
    <property type="molecule type" value="Genomic_DNA"/>
</dbReference>
<comment type="subcellular location">
    <subcellularLocation>
        <location evidence="9">Cell membrane</location>
        <topology evidence="9">Single-pass membrane protein</topology>
    </subcellularLocation>
    <subcellularLocation>
        <location evidence="1">Membrane</location>
        <topology evidence="1">Single-pass membrane protein</topology>
    </subcellularLocation>
</comment>
<dbReference type="AlphaFoldDB" id="I4EJR7"/>
<dbReference type="Pfam" id="PF02416">
    <property type="entry name" value="TatA_B_E"/>
    <property type="match status" value="1"/>
</dbReference>
<keyword evidence="4 9" id="KW-0653">Protein transport</keyword>
<comment type="similarity">
    <text evidence="9">Belongs to the TatA/E family.</text>
</comment>
<comment type="caution">
    <text evidence="11">The sequence shown here is derived from an EMBL/GenBank/DDBJ whole genome shotgun (WGS) entry which is preliminary data.</text>
</comment>
<dbReference type="PRINTS" id="PR01506">
    <property type="entry name" value="TATBPROTEIN"/>
</dbReference>
<evidence type="ECO:0000256" key="7">
    <source>
        <dbReference type="ARBA" id="ARBA00023136"/>
    </source>
</evidence>
<evidence type="ECO:0000256" key="2">
    <source>
        <dbReference type="ARBA" id="ARBA00022448"/>
    </source>
</evidence>
<comment type="function">
    <text evidence="9">Part of the twin-arginine translocation (Tat) system that transports large folded proteins containing a characteristic twin-arginine motif in their signal peptide across membranes. TatA could form the protein-conducting channel of the Tat system.</text>
</comment>
<reference evidence="11 12" key="1">
    <citation type="journal article" date="2012" name="ISME J.">
        <title>Nitrification expanded: discovery, physiology and genomics of a nitrite-oxidizing bacterium from the phylum Chloroflexi.</title>
        <authorList>
            <person name="Sorokin D.Y."/>
            <person name="Lucker S."/>
            <person name="Vejmelkova D."/>
            <person name="Kostrikina N.A."/>
            <person name="Kleerebezem R."/>
            <person name="Rijpstra W.I."/>
            <person name="Damste J.S."/>
            <person name="Le Paslier D."/>
            <person name="Muyzer G."/>
            <person name="Wagner M."/>
            <person name="van Loosdrecht M.C."/>
            <person name="Daims H."/>
        </authorList>
    </citation>
    <scope>NUCLEOTIDE SEQUENCE [LARGE SCALE GENOMIC DNA]</scope>
    <source>
        <strain evidence="12">none</strain>
    </source>
</reference>
<dbReference type="PANTHER" id="PTHR33162:SF1">
    <property type="entry name" value="SEC-INDEPENDENT PROTEIN TRANSLOCASE PROTEIN TATA, CHLOROPLASTIC"/>
    <property type="match status" value="1"/>
</dbReference>
<keyword evidence="9" id="KW-1003">Cell membrane</keyword>
<evidence type="ECO:0000256" key="1">
    <source>
        <dbReference type="ARBA" id="ARBA00004167"/>
    </source>
</evidence>
<evidence type="ECO:0000256" key="10">
    <source>
        <dbReference type="SAM" id="MobiDB-lite"/>
    </source>
</evidence>
<keyword evidence="6 9" id="KW-0811">Translocation</keyword>
<evidence type="ECO:0000256" key="4">
    <source>
        <dbReference type="ARBA" id="ARBA00022927"/>
    </source>
</evidence>
<name>I4EJR7_9BACT</name>
<gene>
    <name evidence="9" type="primary">tatA</name>
    <name evidence="11" type="ORF">NITHO_4210006</name>
</gene>
<dbReference type="GO" id="GO:0008320">
    <property type="term" value="F:protein transmembrane transporter activity"/>
    <property type="evidence" value="ECO:0007669"/>
    <property type="project" value="UniProtKB-UniRule"/>
</dbReference>
<organism evidence="11 12">
    <name type="scientific">Nitrolancea hollandica Lb</name>
    <dbReference type="NCBI Taxonomy" id="1129897"/>
    <lineage>
        <taxon>Bacteria</taxon>
        <taxon>Pseudomonadati</taxon>
        <taxon>Thermomicrobiota</taxon>
        <taxon>Thermomicrobia</taxon>
        <taxon>Sphaerobacterales</taxon>
        <taxon>Sphaerobacterineae</taxon>
        <taxon>Sphaerobacteraceae</taxon>
        <taxon>Nitrolancea</taxon>
    </lineage>
</organism>
<dbReference type="RefSeq" id="WP_008479474.1">
    <property type="nucleotide sequence ID" value="NZ_CAGS01000359.1"/>
</dbReference>
<evidence type="ECO:0000313" key="11">
    <source>
        <dbReference type="EMBL" id="CCF84929.1"/>
    </source>
</evidence>
<sequence>MFGVGPMEMLVIAVIALLVFGPERLPEIAGKIGRGVREFRAATGELTTEFQRAMVEAQSTIDDVKQPAIEVRQTAESALSTVRLDQVEPPSATDPTPDTPATVARHPNGSNGAKRFPTKDDPLADLGGFDDGRPSS</sequence>
<keyword evidence="2 9" id="KW-0813">Transport</keyword>
<dbReference type="Gene3D" id="1.20.5.3310">
    <property type="match status" value="1"/>
</dbReference>
<keyword evidence="12" id="KW-1185">Reference proteome</keyword>
<keyword evidence="7 9" id="KW-0472">Membrane</keyword>
<dbReference type="GO" id="GO:0033281">
    <property type="term" value="C:TAT protein transport complex"/>
    <property type="evidence" value="ECO:0007669"/>
    <property type="project" value="UniProtKB-UniRule"/>
</dbReference>
<dbReference type="NCBIfam" id="TIGR01411">
    <property type="entry name" value="tatAE"/>
    <property type="match status" value="1"/>
</dbReference>
<protein>
    <recommendedName>
        <fullName evidence="9">Sec-independent protein translocase protein TatA</fullName>
    </recommendedName>
</protein>
<dbReference type="PANTHER" id="PTHR33162">
    <property type="entry name" value="SEC-INDEPENDENT PROTEIN TRANSLOCASE PROTEIN TATA, CHLOROPLASTIC"/>
    <property type="match status" value="1"/>
</dbReference>
<keyword evidence="5 9" id="KW-1133">Transmembrane helix</keyword>
<evidence type="ECO:0000256" key="5">
    <source>
        <dbReference type="ARBA" id="ARBA00022989"/>
    </source>
</evidence>
<dbReference type="InterPro" id="IPR006312">
    <property type="entry name" value="TatA/E"/>
</dbReference>
<dbReference type="GO" id="GO:0006886">
    <property type="term" value="P:intracellular protein transport"/>
    <property type="evidence" value="ECO:0007669"/>
    <property type="project" value="UniProtKB-ARBA"/>
</dbReference>
<comment type="subunit">
    <text evidence="9">Forms a complex with TatC.</text>
</comment>
<dbReference type="GO" id="GO:0043953">
    <property type="term" value="P:protein transport by the Tat complex"/>
    <property type="evidence" value="ECO:0007669"/>
    <property type="project" value="UniProtKB-UniRule"/>
</dbReference>
<comment type="function">
    <text evidence="8">Part of the twin-arginine translocation (Tat) system that transports large folded proteins containing a characteristic twin-arginine motif in their signal peptide across the thylakoid membrane. Involved in delta pH-dependent protein transport required for chloroplast development, especially thylakoid membrane formation. TATC and TATB mediate precursor recognition, whereas TATA facilitates translocation.</text>
</comment>
<dbReference type="InterPro" id="IPR003369">
    <property type="entry name" value="TatA/B/E"/>
</dbReference>
<evidence type="ECO:0000256" key="8">
    <source>
        <dbReference type="ARBA" id="ARBA00025340"/>
    </source>
</evidence>
<evidence type="ECO:0000256" key="3">
    <source>
        <dbReference type="ARBA" id="ARBA00022692"/>
    </source>
</evidence>
<evidence type="ECO:0000256" key="9">
    <source>
        <dbReference type="HAMAP-Rule" id="MF_00236"/>
    </source>
</evidence>
<dbReference type="OrthoDB" id="9800908at2"/>
<feature type="compositionally biased region" description="Low complexity" evidence="10">
    <location>
        <begin position="89"/>
        <end position="102"/>
    </location>
</feature>
<dbReference type="Proteomes" id="UP000004221">
    <property type="component" value="Unassembled WGS sequence"/>
</dbReference>